<dbReference type="Proteomes" id="UP001174314">
    <property type="component" value="Chromosome"/>
</dbReference>
<dbReference type="NCBIfam" id="TIGR01683">
    <property type="entry name" value="thiS"/>
    <property type="match status" value="1"/>
</dbReference>
<dbReference type="PANTHER" id="PTHR34472">
    <property type="entry name" value="SULFUR CARRIER PROTEIN THIS"/>
    <property type="match status" value="1"/>
</dbReference>
<name>A0AAU0Q0B7_9CORY</name>
<dbReference type="AlphaFoldDB" id="A0AAU0Q0B7"/>
<dbReference type="InterPro" id="IPR010035">
    <property type="entry name" value="Thi_S"/>
</dbReference>
<accession>A0AAU0Q0B7</accession>
<evidence type="ECO:0000313" key="2">
    <source>
        <dbReference type="Proteomes" id="UP001174314"/>
    </source>
</evidence>
<sequence length="101" mass="10538">MTDTSNTTITIELNGESHRATSGLTVRALVKAVSVDGDNADLTALANTANNPPTSNDTTVDDDFDGYAVAINDEIVPKSTWQTATISDGDRIELLTAVQGG</sequence>
<dbReference type="InterPro" id="IPR003749">
    <property type="entry name" value="ThiS/MoaD-like"/>
</dbReference>
<evidence type="ECO:0000313" key="1">
    <source>
        <dbReference type="EMBL" id="WPF24608.1"/>
    </source>
</evidence>
<dbReference type="EMBL" id="CP137757">
    <property type="protein sequence ID" value="WPF24608.1"/>
    <property type="molecule type" value="Genomic_DNA"/>
</dbReference>
<proteinExistence type="predicted"/>
<reference evidence="1 2" key="1">
    <citation type="submission" date="2023-10" db="EMBL/GenBank/DDBJ databases">
        <title>complete genome sequence of Corynebacterium pseudokroppenstedtii P15-C1.</title>
        <authorList>
            <person name="Bruggemann H."/>
            <person name="Poehlein A."/>
        </authorList>
    </citation>
    <scope>NUCLEOTIDE SEQUENCE [LARGE SCALE GENOMIC DNA]</scope>
    <source>
        <strain evidence="1 2">P15_C1</strain>
    </source>
</reference>
<organism evidence="1 2">
    <name type="scientific">Corynebacterium pseudokroppenstedtii</name>
    <dbReference type="NCBI Taxonomy" id="2804917"/>
    <lineage>
        <taxon>Bacteria</taxon>
        <taxon>Bacillati</taxon>
        <taxon>Actinomycetota</taxon>
        <taxon>Actinomycetes</taxon>
        <taxon>Mycobacteriales</taxon>
        <taxon>Corynebacteriaceae</taxon>
        <taxon>Corynebacterium</taxon>
    </lineage>
</organism>
<dbReference type="RefSeq" id="WP_221924293.1">
    <property type="nucleotide sequence ID" value="NZ_CP137757.1"/>
</dbReference>
<dbReference type="Gene3D" id="3.10.20.30">
    <property type="match status" value="1"/>
</dbReference>
<dbReference type="KEGG" id="cpsk:Q0N40_08720"/>
<dbReference type="InterPro" id="IPR016155">
    <property type="entry name" value="Mopterin_synth/thiamin_S_b"/>
</dbReference>
<dbReference type="InterPro" id="IPR012675">
    <property type="entry name" value="Beta-grasp_dom_sf"/>
</dbReference>
<gene>
    <name evidence="1" type="primary">thiS</name>
    <name evidence="1" type="ORF">Q0N40_08720</name>
</gene>
<protein>
    <submittedName>
        <fullName evidence="1">Sulfur carrier protein ThiS</fullName>
    </submittedName>
</protein>
<keyword evidence="2" id="KW-1185">Reference proteome</keyword>
<dbReference type="PANTHER" id="PTHR34472:SF1">
    <property type="entry name" value="SULFUR CARRIER PROTEIN THIS"/>
    <property type="match status" value="1"/>
</dbReference>
<dbReference type="CDD" id="cd00565">
    <property type="entry name" value="Ubl_ThiS"/>
    <property type="match status" value="1"/>
</dbReference>
<dbReference type="Pfam" id="PF02597">
    <property type="entry name" value="ThiS"/>
    <property type="match status" value="1"/>
</dbReference>
<dbReference type="SUPFAM" id="SSF54285">
    <property type="entry name" value="MoaD/ThiS"/>
    <property type="match status" value="1"/>
</dbReference>